<keyword evidence="1" id="KW-0732">Signal</keyword>
<evidence type="ECO:0000256" key="1">
    <source>
        <dbReference type="SAM" id="SignalP"/>
    </source>
</evidence>
<protein>
    <recommendedName>
        <fullName evidence="4">Peptidylprolyl isomerase</fullName>
    </recommendedName>
</protein>
<reference evidence="2 3" key="1">
    <citation type="submission" date="2020-08" db="EMBL/GenBank/DDBJ databases">
        <title>Genomic Encyclopedia of Type Strains, Phase IV (KMG-IV): sequencing the most valuable type-strain genomes for metagenomic binning, comparative biology and taxonomic classification.</title>
        <authorList>
            <person name="Goeker M."/>
        </authorList>
    </citation>
    <scope>NUCLEOTIDE SEQUENCE [LARGE SCALE GENOMIC DNA]</scope>
    <source>
        <strain evidence="2 3">DSM 17498</strain>
    </source>
</reference>
<name>A0A840N748_9BRAD</name>
<dbReference type="EMBL" id="JACHIJ010000005">
    <property type="protein sequence ID" value="MBB5053591.1"/>
    <property type="molecule type" value="Genomic_DNA"/>
</dbReference>
<dbReference type="AlphaFoldDB" id="A0A840N748"/>
<feature type="signal peptide" evidence="1">
    <location>
        <begin position="1"/>
        <end position="25"/>
    </location>
</feature>
<dbReference type="RefSeq" id="WP_152527724.1">
    <property type="nucleotide sequence ID" value="NZ_JACHIJ010000005.1"/>
</dbReference>
<evidence type="ECO:0000313" key="2">
    <source>
        <dbReference type="EMBL" id="MBB5053591.1"/>
    </source>
</evidence>
<evidence type="ECO:0000313" key="3">
    <source>
        <dbReference type="Proteomes" id="UP000521227"/>
    </source>
</evidence>
<gene>
    <name evidence="2" type="ORF">HNQ36_003591</name>
</gene>
<feature type="chain" id="PRO_5032975715" description="Peptidylprolyl isomerase" evidence="1">
    <location>
        <begin position="26"/>
        <end position="340"/>
    </location>
</feature>
<accession>A0A840N748</accession>
<dbReference type="Proteomes" id="UP000521227">
    <property type="component" value="Unassembled WGS sequence"/>
</dbReference>
<evidence type="ECO:0008006" key="4">
    <source>
        <dbReference type="Google" id="ProtNLM"/>
    </source>
</evidence>
<proteinExistence type="predicted"/>
<organism evidence="2 3">
    <name type="scientific">Afipia massiliensis</name>
    <dbReference type="NCBI Taxonomy" id="211460"/>
    <lineage>
        <taxon>Bacteria</taxon>
        <taxon>Pseudomonadati</taxon>
        <taxon>Pseudomonadota</taxon>
        <taxon>Alphaproteobacteria</taxon>
        <taxon>Hyphomicrobiales</taxon>
        <taxon>Nitrobacteraceae</taxon>
        <taxon>Afipia</taxon>
    </lineage>
</organism>
<sequence length="340" mass="36340">MRVVEGTLIIAIGAVAITNSAFSQAAYKPQWQKVEADNGAVYQVDLNSISHFNNGTAESVVYAVEGPGYNPENMRRFWFDCQGKYRDSTGPGIGPTSYAPPRSIIGRISQIACAGAKETRFQDSSSPQPKPTPAQYCVGFSPASCARITAAVEAKPKPDYCRPGFGLVGSGLSSEQLRICYVISSEEVRTRNDSSSQMSGGEPAARSYNMTLTATKGEFPTIVGHTDLPDGTKLLVSITKPRLPNARELLSSGRPMCEDDCLPAAGPKGEVLGVATTALAGAFSAGPFSWAGKPFRPGTFEVEIFLVSLPGEQPRSPQDYEKQMDRMKKPVLTSSVVVSP</sequence>
<comment type="caution">
    <text evidence="2">The sequence shown here is derived from an EMBL/GenBank/DDBJ whole genome shotgun (WGS) entry which is preliminary data.</text>
</comment>